<dbReference type="InterPro" id="IPR001021">
    <property type="entry name" value="Ribosomal_bL25_long"/>
</dbReference>
<dbReference type="HAMAP" id="MF_01334">
    <property type="entry name" value="Ribosomal_bL25_CTC"/>
    <property type="match status" value="1"/>
</dbReference>
<feature type="domain" description="Large ribosomal subunit protein bL25 L25" evidence="7">
    <location>
        <begin position="6"/>
        <end position="94"/>
    </location>
</feature>
<dbReference type="AlphaFoldDB" id="A0A9D2B5C1"/>
<evidence type="ECO:0000313" key="9">
    <source>
        <dbReference type="EMBL" id="HIX61705.1"/>
    </source>
</evidence>
<dbReference type="Pfam" id="PF14693">
    <property type="entry name" value="Ribosomal_TL5_C"/>
    <property type="match status" value="1"/>
</dbReference>
<dbReference type="InterPro" id="IPR011035">
    <property type="entry name" value="Ribosomal_bL25/Gln-tRNA_synth"/>
</dbReference>
<dbReference type="Gene3D" id="2.170.120.20">
    <property type="entry name" value="Ribosomal protein L25, beta domain"/>
    <property type="match status" value="1"/>
</dbReference>
<dbReference type="NCBIfam" id="NF004130">
    <property type="entry name" value="PRK05618.1-5"/>
    <property type="match status" value="1"/>
</dbReference>
<dbReference type="Pfam" id="PF01386">
    <property type="entry name" value="Ribosomal_L25p"/>
    <property type="match status" value="1"/>
</dbReference>
<keyword evidence="3 5" id="KW-0689">Ribosomal protein</keyword>
<dbReference type="CDD" id="cd00495">
    <property type="entry name" value="Ribosomal_L25_TL5_CTC"/>
    <property type="match status" value="1"/>
</dbReference>
<dbReference type="GO" id="GO:0006412">
    <property type="term" value="P:translation"/>
    <property type="evidence" value="ECO:0007669"/>
    <property type="project" value="UniProtKB-UniRule"/>
</dbReference>
<dbReference type="PANTHER" id="PTHR33284">
    <property type="entry name" value="RIBOSOMAL PROTEIN L25/GLN-TRNA SYNTHETASE, ANTI-CODON-BINDING DOMAIN-CONTAINING PROTEIN"/>
    <property type="match status" value="1"/>
</dbReference>
<feature type="compositionally biased region" description="Acidic residues" evidence="6">
    <location>
        <begin position="199"/>
        <end position="217"/>
    </location>
</feature>
<dbReference type="InterPro" id="IPR029751">
    <property type="entry name" value="Ribosomal_L25_dom"/>
</dbReference>
<evidence type="ECO:0000259" key="8">
    <source>
        <dbReference type="Pfam" id="PF14693"/>
    </source>
</evidence>
<keyword evidence="4 5" id="KW-0687">Ribonucleoprotein</keyword>
<dbReference type="InterPro" id="IPR020057">
    <property type="entry name" value="Ribosomal_bL25_b-dom"/>
</dbReference>
<dbReference type="GO" id="GO:0022625">
    <property type="term" value="C:cytosolic large ribosomal subunit"/>
    <property type="evidence" value="ECO:0007669"/>
    <property type="project" value="TreeGrafter"/>
</dbReference>
<comment type="similarity">
    <text evidence="5">Belongs to the bacterial ribosomal protein bL25 family. CTC subfamily.</text>
</comment>
<keyword evidence="2 5" id="KW-0694">RNA-binding</keyword>
<sequence>MSDFTLNASVRGDLGKGASRRLRRANLQVPAIVYGGGEAPQPISIEKAAFYKAAEQEVFFSSVIDLVIDGKKQQVVVRDLQRHPYKPLITHADFLRVAADEVFTTRIPLHIVGEEKSVGIKDQDGELHQLANEVEVSCLPKDLPDFLTIDISTFEVGTIKHLSDLELPEGVTIPSLALGEDHDSPVLSIVKAKVRGANDDDDAESAEGEGEGTQGEE</sequence>
<dbReference type="InterPro" id="IPR037121">
    <property type="entry name" value="Ribosomal_bL25_C"/>
</dbReference>
<organism evidence="9 10">
    <name type="scientific">Candidatus Halomonas stercoripullorum</name>
    <dbReference type="NCBI Taxonomy" id="2838617"/>
    <lineage>
        <taxon>Bacteria</taxon>
        <taxon>Pseudomonadati</taxon>
        <taxon>Pseudomonadota</taxon>
        <taxon>Gammaproteobacteria</taxon>
        <taxon>Oceanospirillales</taxon>
        <taxon>Halomonadaceae</taxon>
        <taxon>Halomonas</taxon>
    </lineage>
</organism>
<dbReference type="NCBIfam" id="NF004612">
    <property type="entry name" value="PRK05943.1"/>
    <property type="match status" value="1"/>
</dbReference>
<proteinExistence type="inferred from homology"/>
<keyword evidence="1 5" id="KW-0699">rRNA-binding</keyword>
<feature type="region of interest" description="Disordered" evidence="6">
    <location>
        <begin position="192"/>
        <end position="217"/>
    </location>
</feature>
<evidence type="ECO:0000256" key="1">
    <source>
        <dbReference type="ARBA" id="ARBA00022730"/>
    </source>
</evidence>
<reference evidence="9" key="2">
    <citation type="submission" date="2021-04" db="EMBL/GenBank/DDBJ databases">
        <authorList>
            <person name="Gilroy R."/>
        </authorList>
    </citation>
    <scope>NUCLEOTIDE SEQUENCE</scope>
    <source>
        <strain evidence="9">1193</strain>
    </source>
</reference>
<dbReference type="Proteomes" id="UP000824248">
    <property type="component" value="Unassembled WGS sequence"/>
</dbReference>
<gene>
    <name evidence="5" type="primary">rplY</name>
    <name evidence="5" type="synonym">ctc</name>
    <name evidence="9" type="ORF">H9854_05685</name>
</gene>
<dbReference type="GO" id="GO:0003735">
    <property type="term" value="F:structural constituent of ribosome"/>
    <property type="evidence" value="ECO:0007669"/>
    <property type="project" value="InterPro"/>
</dbReference>
<evidence type="ECO:0000256" key="3">
    <source>
        <dbReference type="ARBA" id="ARBA00022980"/>
    </source>
</evidence>
<comment type="subunit">
    <text evidence="5">Part of the 50S ribosomal subunit; part of the 5S rRNA/L5/L18/L25 subcomplex. Contacts the 5S rRNA. Binds to the 5S rRNA independently of L5 and L18.</text>
</comment>
<comment type="caution">
    <text evidence="9">The sequence shown here is derived from an EMBL/GenBank/DDBJ whole genome shotgun (WGS) entry which is preliminary data.</text>
</comment>
<accession>A0A9D2B5C1</accession>
<dbReference type="FunFam" id="2.40.240.10:FF:000002">
    <property type="entry name" value="50S ribosomal protein L25"/>
    <property type="match status" value="1"/>
</dbReference>
<reference evidence="9" key="1">
    <citation type="journal article" date="2021" name="PeerJ">
        <title>Extensive microbial diversity within the chicken gut microbiome revealed by metagenomics and culture.</title>
        <authorList>
            <person name="Gilroy R."/>
            <person name="Ravi A."/>
            <person name="Getino M."/>
            <person name="Pursley I."/>
            <person name="Horton D.L."/>
            <person name="Alikhan N.F."/>
            <person name="Baker D."/>
            <person name="Gharbi K."/>
            <person name="Hall N."/>
            <person name="Watson M."/>
            <person name="Adriaenssens E.M."/>
            <person name="Foster-Nyarko E."/>
            <person name="Jarju S."/>
            <person name="Secka A."/>
            <person name="Antonio M."/>
            <person name="Oren A."/>
            <person name="Chaudhuri R.R."/>
            <person name="La Ragione R."/>
            <person name="Hildebrand F."/>
            <person name="Pallen M.J."/>
        </authorList>
    </citation>
    <scope>NUCLEOTIDE SEQUENCE</scope>
    <source>
        <strain evidence="9">1193</strain>
    </source>
</reference>
<dbReference type="InterPro" id="IPR020930">
    <property type="entry name" value="Ribosomal_uL5_bac-type"/>
</dbReference>
<evidence type="ECO:0000256" key="2">
    <source>
        <dbReference type="ARBA" id="ARBA00022884"/>
    </source>
</evidence>
<protein>
    <recommendedName>
        <fullName evidence="5">Large ribosomal subunit protein bL25</fullName>
    </recommendedName>
    <alternativeName>
        <fullName evidence="5">General stress protein CTC</fullName>
    </alternativeName>
</protein>
<dbReference type="NCBIfam" id="TIGR00731">
    <property type="entry name" value="bL25_bact_ctc"/>
    <property type="match status" value="1"/>
</dbReference>
<dbReference type="NCBIfam" id="NF004128">
    <property type="entry name" value="PRK05618.1-2"/>
    <property type="match status" value="1"/>
</dbReference>
<evidence type="ECO:0000259" key="7">
    <source>
        <dbReference type="Pfam" id="PF01386"/>
    </source>
</evidence>
<dbReference type="EMBL" id="DXFC01000171">
    <property type="protein sequence ID" value="HIX61705.1"/>
    <property type="molecule type" value="Genomic_DNA"/>
</dbReference>
<dbReference type="PANTHER" id="PTHR33284:SF1">
    <property type="entry name" value="RIBOSOMAL PROTEIN L25_GLN-TRNA SYNTHETASE, ANTI-CODON-BINDING DOMAIN-CONTAINING PROTEIN"/>
    <property type="match status" value="1"/>
</dbReference>
<name>A0A9D2B5C1_9GAMM</name>
<evidence type="ECO:0000313" key="10">
    <source>
        <dbReference type="Proteomes" id="UP000824248"/>
    </source>
</evidence>
<feature type="domain" description="Large ribosomal subunit protein bL25 beta" evidence="8">
    <location>
        <begin position="104"/>
        <end position="192"/>
    </location>
</feature>
<dbReference type="InterPro" id="IPR020056">
    <property type="entry name" value="Rbsml_bL25/Gln-tRNA_synth_N"/>
</dbReference>
<dbReference type="GO" id="GO:0008097">
    <property type="term" value="F:5S rRNA binding"/>
    <property type="evidence" value="ECO:0007669"/>
    <property type="project" value="InterPro"/>
</dbReference>
<dbReference type="SUPFAM" id="SSF50715">
    <property type="entry name" value="Ribosomal protein L25-like"/>
    <property type="match status" value="1"/>
</dbReference>
<evidence type="ECO:0000256" key="5">
    <source>
        <dbReference type="HAMAP-Rule" id="MF_01334"/>
    </source>
</evidence>
<evidence type="ECO:0000256" key="4">
    <source>
        <dbReference type="ARBA" id="ARBA00023274"/>
    </source>
</evidence>
<evidence type="ECO:0000256" key="6">
    <source>
        <dbReference type="SAM" id="MobiDB-lite"/>
    </source>
</evidence>
<dbReference type="Gene3D" id="2.40.240.10">
    <property type="entry name" value="Ribosomal Protein L25, Chain P"/>
    <property type="match status" value="1"/>
</dbReference>
<comment type="function">
    <text evidence="5">This is one of the proteins that binds to the 5S RNA in the ribosome where it forms part of the central protuberance.</text>
</comment>